<evidence type="ECO:0000313" key="6">
    <source>
        <dbReference type="Proteomes" id="UP001212997"/>
    </source>
</evidence>
<dbReference type="PANTHER" id="PTHR12801">
    <property type="entry name" value="RNA EXONUCLEASE REXO1 / RECO3 FAMILY MEMBER-RELATED"/>
    <property type="match status" value="1"/>
</dbReference>
<evidence type="ECO:0000313" key="5">
    <source>
        <dbReference type="EMBL" id="KAJ3476793.1"/>
    </source>
</evidence>
<evidence type="ECO:0000256" key="2">
    <source>
        <dbReference type="ARBA" id="ARBA00022801"/>
    </source>
</evidence>
<organism evidence="5 6">
    <name type="scientific">Meripilus lineatus</name>
    <dbReference type="NCBI Taxonomy" id="2056292"/>
    <lineage>
        <taxon>Eukaryota</taxon>
        <taxon>Fungi</taxon>
        <taxon>Dikarya</taxon>
        <taxon>Basidiomycota</taxon>
        <taxon>Agaricomycotina</taxon>
        <taxon>Agaricomycetes</taxon>
        <taxon>Polyporales</taxon>
        <taxon>Meripilaceae</taxon>
        <taxon>Meripilus</taxon>
    </lineage>
</organism>
<gene>
    <name evidence="5" type="ORF">NLI96_g10913</name>
</gene>
<feature type="region of interest" description="Disordered" evidence="4">
    <location>
        <begin position="1"/>
        <end position="53"/>
    </location>
</feature>
<sequence length="190" mass="21625">MPTRKKRKIEQAEGPTASSSHSTETSFARGQEPVSVVPRAKATPQADRKNGESLNELRSMVMRDLDLSESQKQYVQSFLNQHRLSQPSTLYLHDRAERINGEYRPGKYLALDCEMVGVGIEGRESSLARVSLVNYYGAVQLDEFVRQKERVVDYRTQYSGVRPSDMVHGMYRVLDLLDSSIQEVFFHPPS</sequence>
<dbReference type="InterPro" id="IPR036397">
    <property type="entry name" value="RNaseH_sf"/>
</dbReference>
<dbReference type="AlphaFoldDB" id="A0AAD5Y8V5"/>
<dbReference type="InterPro" id="IPR047021">
    <property type="entry name" value="REXO1/3/4-like"/>
</dbReference>
<comment type="caution">
    <text evidence="5">The sequence shown here is derived from an EMBL/GenBank/DDBJ whole genome shotgun (WGS) entry which is preliminary data.</text>
</comment>
<evidence type="ECO:0000256" key="3">
    <source>
        <dbReference type="ARBA" id="ARBA00022839"/>
    </source>
</evidence>
<dbReference type="SUPFAM" id="SSF53098">
    <property type="entry name" value="Ribonuclease H-like"/>
    <property type="match status" value="1"/>
</dbReference>
<dbReference type="GO" id="GO:0004527">
    <property type="term" value="F:exonuclease activity"/>
    <property type="evidence" value="ECO:0007669"/>
    <property type="project" value="UniProtKB-KW"/>
</dbReference>
<keyword evidence="6" id="KW-1185">Reference proteome</keyword>
<reference evidence="5" key="1">
    <citation type="submission" date="2022-07" db="EMBL/GenBank/DDBJ databases">
        <title>Genome Sequence of Physisporinus lineatus.</title>
        <authorList>
            <person name="Buettner E."/>
        </authorList>
    </citation>
    <scope>NUCLEOTIDE SEQUENCE</scope>
    <source>
        <strain evidence="5">VT162</strain>
    </source>
</reference>
<keyword evidence="1" id="KW-0540">Nuclease</keyword>
<accession>A0AAD5Y8V5</accession>
<evidence type="ECO:0000256" key="1">
    <source>
        <dbReference type="ARBA" id="ARBA00022722"/>
    </source>
</evidence>
<dbReference type="GO" id="GO:0003676">
    <property type="term" value="F:nucleic acid binding"/>
    <property type="evidence" value="ECO:0007669"/>
    <property type="project" value="InterPro"/>
</dbReference>
<protein>
    <recommendedName>
        <fullName evidence="7">Exonuclease domain-containing protein</fullName>
    </recommendedName>
</protein>
<keyword evidence="2" id="KW-0378">Hydrolase</keyword>
<proteinExistence type="predicted"/>
<dbReference type="Proteomes" id="UP001212997">
    <property type="component" value="Unassembled WGS sequence"/>
</dbReference>
<evidence type="ECO:0000256" key="4">
    <source>
        <dbReference type="SAM" id="MobiDB-lite"/>
    </source>
</evidence>
<dbReference type="EMBL" id="JANAWD010000667">
    <property type="protein sequence ID" value="KAJ3476793.1"/>
    <property type="molecule type" value="Genomic_DNA"/>
</dbReference>
<dbReference type="GO" id="GO:0005634">
    <property type="term" value="C:nucleus"/>
    <property type="evidence" value="ECO:0007669"/>
    <property type="project" value="TreeGrafter"/>
</dbReference>
<dbReference type="InterPro" id="IPR012337">
    <property type="entry name" value="RNaseH-like_sf"/>
</dbReference>
<evidence type="ECO:0008006" key="7">
    <source>
        <dbReference type="Google" id="ProtNLM"/>
    </source>
</evidence>
<name>A0AAD5Y8V5_9APHY</name>
<dbReference type="Gene3D" id="3.30.420.10">
    <property type="entry name" value="Ribonuclease H-like superfamily/Ribonuclease H"/>
    <property type="match status" value="1"/>
</dbReference>
<dbReference type="PANTHER" id="PTHR12801:SF45">
    <property type="entry name" value="RNA EXONUCLEASE 4"/>
    <property type="match status" value="1"/>
</dbReference>
<feature type="compositionally biased region" description="Polar residues" evidence="4">
    <location>
        <begin position="16"/>
        <end position="28"/>
    </location>
</feature>
<keyword evidence="3" id="KW-0269">Exonuclease</keyword>